<feature type="transmembrane region" description="Helical" evidence="1">
    <location>
        <begin position="43"/>
        <end position="62"/>
    </location>
</feature>
<evidence type="ECO:0008006" key="4">
    <source>
        <dbReference type="Google" id="ProtNLM"/>
    </source>
</evidence>
<dbReference type="AlphaFoldDB" id="A0A1G6TXX2"/>
<evidence type="ECO:0000313" key="2">
    <source>
        <dbReference type="EMBL" id="SDD33950.1"/>
    </source>
</evidence>
<evidence type="ECO:0000313" key="3">
    <source>
        <dbReference type="Proteomes" id="UP000199344"/>
    </source>
</evidence>
<reference evidence="2 3" key="1">
    <citation type="submission" date="2016-10" db="EMBL/GenBank/DDBJ databases">
        <authorList>
            <person name="de Groot N.N."/>
        </authorList>
    </citation>
    <scope>NUCLEOTIDE SEQUENCE [LARGE SCALE GENOMIC DNA]</scope>
    <source>
        <strain evidence="2 3">DSM 22220</strain>
    </source>
</reference>
<dbReference type="EMBL" id="FNAH01000001">
    <property type="protein sequence ID" value="SDD33950.1"/>
    <property type="molecule type" value="Genomic_DNA"/>
</dbReference>
<proteinExistence type="predicted"/>
<dbReference type="OrthoDB" id="7375605at2"/>
<gene>
    <name evidence="2" type="ORF">SAMN05421538_101406</name>
</gene>
<dbReference type="Pfam" id="PF19588">
    <property type="entry name" value="SxtJ"/>
    <property type="match status" value="1"/>
</dbReference>
<dbReference type="Proteomes" id="UP000199344">
    <property type="component" value="Unassembled WGS sequence"/>
</dbReference>
<dbReference type="InterPro" id="IPR045781">
    <property type="entry name" value="SxtJ"/>
</dbReference>
<feature type="transmembrane region" description="Helical" evidence="1">
    <location>
        <begin position="18"/>
        <end position="36"/>
    </location>
</feature>
<feature type="transmembrane region" description="Helical" evidence="1">
    <location>
        <begin position="74"/>
        <end position="100"/>
    </location>
</feature>
<evidence type="ECO:0000256" key="1">
    <source>
        <dbReference type="SAM" id="Phobius"/>
    </source>
</evidence>
<accession>A0A1G6TXX2</accession>
<name>A0A1G6TXX2_9RHOB</name>
<sequence length="134" mass="14886">MSDHRSNVDVQMGTERNFGLVFAVVFALIALLPLFGGQAPRSVVLAIAAIFAALAFMAPQVLRTPNRLWFKLGMLLGAIVAPIVMGLIYLLAFVPMGVILRLMGKDLLDQNMEPDRDSYWIARNEPPKPMKLQY</sequence>
<keyword evidence="3" id="KW-1185">Reference proteome</keyword>
<dbReference type="STRING" id="591205.SAMN05421538_101406"/>
<keyword evidence="1" id="KW-0812">Transmembrane</keyword>
<dbReference type="RefSeq" id="WP_090520384.1">
    <property type="nucleotide sequence ID" value="NZ_FNAH01000001.1"/>
</dbReference>
<keyword evidence="1" id="KW-1133">Transmembrane helix</keyword>
<keyword evidence="1" id="KW-0472">Membrane</keyword>
<organism evidence="2 3">
    <name type="scientific">Paracoccus isoporae</name>
    <dbReference type="NCBI Taxonomy" id="591205"/>
    <lineage>
        <taxon>Bacteria</taxon>
        <taxon>Pseudomonadati</taxon>
        <taxon>Pseudomonadota</taxon>
        <taxon>Alphaproteobacteria</taxon>
        <taxon>Rhodobacterales</taxon>
        <taxon>Paracoccaceae</taxon>
        <taxon>Paracoccus</taxon>
    </lineage>
</organism>
<protein>
    <recommendedName>
        <fullName evidence="4">SxtJ</fullName>
    </recommendedName>
</protein>